<protein>
    <recommendedName>
        <fullName evidence="4">Cell division topological specificity factor</fullName>
    </recommendedName>
</protein>
<sequence>MSFLARLFGGVSAQSSSVAKDRLSLIIASQRGSQALENVDMAKLQQDVMAIIQK</sequence>
<name>A0ABQ6MG31_9STRA</name>
<dbReference type="InterPro" id="IPR005527">
    <property type="entry name" value="MinE"/>
</dbReference>
<comment type="similarity">
    <text evidence="1">Belongs to the MinE family.</text>
</comment>
<keyword evidence="3" id="KW-1185">Reference proteome</keyword>
<evidence type="ECO:0000313" key="3">
    <source>
        <dbReference type="Proteomes" id="UP001165060"/>
    </source>
</evidence>
<organism evidence="2 3">
    <name type="scientific">Tetraparma gracilis</name>
    <dbReference type="NCBI Taxonomy" id="2962635"/>
    <lineage>
        <taxon>Eukaryota</taxon>
        <taxon>Sar</taxon>
        <taxon>Stramenopiles</taxon>
        <taxon>Ochrophyta</taxon>
        <taxon>Bolidophyceae</taxon>
        <taxon>Parmales</taxon>
        <taxon>Triparmaceae</taxon>
        <taxon>Tetraparma</taxon>
    </lineage>
</organism>
<evidence type="ECO:0000256" key="1">
    <source>
        <dbReference type="ARBA" id="ARBA00008168"/>
    </source>
</evidence>
<comment type="caution">
    <text evidence="2">The sequence shown here is derived from an EMBL/GenBank/DDBJ whole genome shotgun (WGS) entry which is preliminary data.</text>
</comment>
<dbReference type="Proteomes" id="UP001165060">
    <property type="component" value="Unassembled WGS sequence"/>
</dbReference>
<gene>
    <name evidence="2" type="ORF">TeGR_g11647</name>
</gene>
<dbReference type="InterPro" id="IPR036707">
    <property type="entry name" value="MinE_sf"/>
</dbReference>
<evidence type="ECO:0008006" key="4">
    <source>
        <dbReference type="Google" id="ProtNLM"/>
    </source>
</evidence>
<reference evidence="2 3" key="1">
    <citation type="journal article" date="2023" name="Commun. Biol.">
        <title>Genome analysis of Parmales, the sister group of diatoms, reveals the evolutionary specialization of diatoms from phago-mixotrophs to photoautotrophs.</title>
        <authorList>
            <person name="Ban H."/>
            <person name="Sato S."/>
            <person name="Yoshikawa S."/>
            <person name="Yamada K."/>
            <person name="Nakamura Y."/>
            <person name="Ichinomiya M."/>
            <person name="Sato N."/>
            <person name="Blanc-Mathieu R."/>
            <person name="Endo H."/>
            <person name="Kuwata A."/>
            <person name="Ogata H."/>
        </authorList>
    </citation>
    <scope>NUCLEOTIDE SEQUENCE [LARGE SCALE GENOMIC DNA]</scope>
</reference>
<evidence type="ECO:0000313" key="2">
    <source>
        <dbReference type="EMBL" id="GMI25272.1"/>
    </source>
</evidence>
<dbReference type="EMBL" id="BRYB01001414">
    <property type="protein sequence ID" value="GMI25272.1"/>
    <property type="molecule type" value="Genomic_DNA"/>
</dbReference>
<dbReference type="Pfam" id="PF03776">
    <property type="entry name" value="MinE"/>
    <property type="match status" value="1"/>
</dbReference>
<proteinExistence type="inferred from homology"/>
<accession>A0ABQ6MG31</accession>
<dbReference type="Gene3D" id="3.30.1070.10">
    <property type="entry name" value="Cell division topological specificity factor MinE"/>
    <property type="match status" value="1"/>
</dbReference>
<feature type="non-terminal residue" evidence="2">
    <location>
        <position position="54"/>
    </location>
</feature>